<dbReference type="Pfam" id="PF00842">
    <property type="entry name" value="Ala_racemase_C"/>
    <property type="match status" value="1"/>
</dbReference>
<name>A0ABS1EAG3_9BURK</name>
<comment type="cofactor">
    <cofactor evidence="1 4">
        <name>pyridoxal 5'-phosphate</name>
        <dbReference type="ChEBI" id="CHEBI:597326"/>
    </cofactor>
</comment>
<comment type="catalytic activity">
    <reaction evidence="4">
        <text>L-alanine = D-alanine</text>
        <dbReference type="Rhea" id="RHEA:20249"/>
        <dbReference type="ChEBI" id="CHEBI:57416"/>
        <dbReference type="ChEBI" id="CHEBI:57972"/>
        <dbReference type="EC" id="5.1.1.1"/>
    </reaction>
</comment>
<evidence type="ECO:0000313" key="7">
    <source>
        <dbReference type="Proteomes" id="UP000635316"/>
    </source>
</evidence>
<comment type="pathway">
    <text evidence="4">Amino-acid biosynthesis; D-alanine biosynthesis; D-alanine from L-alanine: step 1/1.</text>
</comment>
<keyword evidence="7" id="KW-1185">Reference proteome</keyword>
<evidence type="ECO:0000256" key="2">
    <source>
        <dbReference type="ARBA" id="ARBA00022898"/>
    </source>
</evidence>
<dbReference type="InterPro" id="IPR029066">
    <property type="entry name" value="PLP-binding_barrel"/>
</dbReference>
<dbReference type="EC" id="5.1.1.1" evidence="4"/>
<dbReference type="GO" id="GO:0008784">
    <property type="term" value="F:alanine racemase activity"/>
    <property type="evidence" value="ECO:0007669"/>
    <property type="project" value="UniProtKB-EC"/>
</dbReference>
<dbReference type="HAMAP" id="MF_01201">
    <property type="entry name" value="Ala_racemase"/>
    <property type="match status" value="1"/>
</dbReference>
<dbReference type="CDD" id="cd06827">
    <property type="entry name" value="PLPDE_III_AR_proteobact"/>
    <property type="match status" value="1"/>
</dbReference>
<dbReference type="SUPFAM" id="SSF51419">
    <property type="entry name" value="PLP-binding barrel"/>
    <property type="match status" value="1"/>
</dbReference>
<feature type="binding site" evidence="4">
    <location>
        <position position="325"/>
    </location>
    <ligand>
        <name>substrate</name>
    </ligand>
</feature>
<dbReference type="RefSeq" id="WP_200233063.1">
    <property type="nucleotide sequence ID" value="NZ_JAENGP010000001.1"/>
</dbReference>
<evidence type="ECO:0000256" key="3">
    <source>
        <dbReference type="ARBA" id="ARBA00023235"/>
    </source>
</evidence>
<feature type="active site" description="Proton acceptor; specific for L-alanine" evidence="4">
    <location>
        <position position="277"/>
    </location>
</feature>
<dbReference type="Pfam" id="PF01168">
    <property type="entry name" value="Ala_racemase_N"/>
    <property type="match status" value="1"/>
</dbReference>
<feature type="domain" description="Alanine racemase C-terminal" evidence="5">
    <location>
        <begin position="256"/>
        <end position="381"/>
    </location>
</feature>
<protein>
    <recommendedName>
        <fullName evidence="4">Alanine racemase</fullName>
        <ecNumber evidence="4">5.1.1.1</ecNumber>
    </recommendedName>
</protein>
<dbReference type="InterPro" id="IPR001608">
    <property type="entry name" value="Ala_racemase_N"/>
</dbReference>
<dbReference type="PRINTS" id="PR00992">
    <property type="entry name" value="ALARACEMASE"/>
</dbReference>
<keyword evidence="2 4" id="KW-0663">Pyridoxal phosphate</keyword>
<evidence type="ECO:0000313" key="6">
    <source>
        <dbReference type="EMBL" id="MBK1779878.1"/>
    </source>
</evidence>
<evidence type="ECO:0000256" key="4">
    <source>
        <dbReference type="HAMAP-Rule" id="MF_01201"/>
    </source>
</evidence>
<dbReference type="EMBL" id="JAENGP010000001">
    <property type="protein sequence ID" value="MBK1779878.1"/>
    <property type="molecule type" value="Genomic_DNA"/>
</dbReference>
<feature type="active site" description="Proton acceptor; specific for D-alanine" evidence="4">
    <location>
        <position position="50"/>
    </location>
</feature>
<dbReference type="PANTHER" id="PTHR30511">
    <property type="entry name" value="ALANINE RACEMASE"/>
    <property type="match status" value="1"/>
</dbReference>
<dbReference type="Gene3D" id="2.40.37.10">
    <property type="entry name" value="Lyase, Ornithine Decarboxylase, Chain A, domain 1"/>
    <property type="match status" value="1"/>
</dbReference>
<feature type="binding site" evidence="4">
    <location>
        <position position="145"/>
    </location>
    <ligand>
        <name>substrate</name>
    </ligand>
</feature>
<dbReference type="SUPFAM" id="SSF50621">
    <property type="entry name" value="Alanine racemase C-terminal domain-like"/>
    <property type="match status" value="1"/>
</dbReference>
<dbReference type="InterPro" id="IPR009006">
    <property type="entry name" value="Ala_racemase/Decarboxylase_C"/>
</dbReference>
<comment type="function">
    <text evidence="4">Catalyzes the interconversion of L-alanine and D-alanine. May also act on other amino acids.</text>
</comment>
<dbReference type="PANTHER" id="PTHR30511:SF0">
    <property type="entry name" value="ALANINE RACEMASE, CATABOLIC-RELATED"/>
    <property type="match status" value="1"/>
</dbReference>
<dbReference type="SMART" id="SM01005">
    <property type="entry name" value="Ala_racemase_C"/>
    <property type="match status" value="1"/>
</dbReference>
<reference evidence="6 7" key="1">
    <citation type="submission" date="2020-12" db="EMBL/GenBank/DDBJ databases">
        <authorList>
            <person name="Lu T."/>
            <person name="Wang Q."/>
            <person name="Han X."/>
        </authorList>
    </citation>
    <scope>NUCLEOTIDE SEQUENCE [LARGE SCALE GENOMIC DNA]</scope>
    <source>
        <strain evidence="6 7">WQ 585</strain>
    </source>
</reference>
<dbReference type="InterPro" id="IPR000821">
    <property type="entry name" value="Ala_racemase"/>
</dbReference>
<comment type="similarity">
    <text evidence="4">Belongs to the alanine racemase family.</text>
</comment>
<dbReference type="Gene3D" id="3.20.20.10">
    <property type="entry name" value="Alanine racemase"/>
    <property type="match status" value="1"/>
</dbReference>
<accession>A0ABS1EAG3</accession>
<evidence type="ECO:0000259" key="5">
    <source>
        <dbReference type="SMART" id="SM01005"/>
    </source>
</evidence>
<gene>
    <name evidence="6" type="primary">alr</name>
    <name evidence="6" type="ORF">JHL22_01470</name>
</gene>
<dbReference type="InterPro" id="IPR011079">
    <property type="entry name" value="Ala_racemase_C"/>
</dbReference>
<feature type="modified residue" description="N6-(pyridoxal phosphate)lysine" evidence="4">
    <location>
        <position position="50"/>
    </location>
</feature>
<sequence>MPRPIRATISLPALSYNLQVVRNHLELAHQRCQDKTGNPLRLPFIWAVIKANAYGHGLENGIRGFAQADGLALIDLNDAIRCREQGWDKKILMLEGFFEQADLPYLQENNITTSVHHIEQIKMLEKMPAGKPLDVFLKLNTGMNRLGFRPADCAARFQDLRALQKQGRVGNIGFMSHFSSADGQPGGVDEPVRLMNQATHGLPGALSLCNSAATLRYPSLAFNERDNWVRPGVCLYGASPFDTATETAAAFGLQSAMSLRAKLLSVQHIEKGESVGYGATFTAAHHTRVGVVACGYADGYPRHAPTGTPVMVNGVRTKIIGRVSMDMLTVDLDPVPRAQEGDWVNLWGQNGPHIDEVASHAGTISYELMCALAKRVPVDIEE</sequence>
<dbReference type="InterPro" id="IPR020622">
    <property type="entry name" value="Ala_racemase_pyridoxalP-BS"/>
</dbReference>
<evidence type="ECO:0000256" key="1">
    <source>
        <dbReference type="ARBA" id="ARBA00001933"/>
    </source>
</evidence>
<dbReference type="PROSITE" id="PS00395">
    <property type="entry name" value="ALANINE_RACEMASE"/>
    <property type="match status" value="1"/>
</dbReference>
<dbReference type="NCBIfam" id="TIGR00492">
    <property type="entry name" value="alr"/>
    <property type="match status" value="1"/>
</dbReference>
<proteinExistence type="inferred from homology"/>
<comment type="caution">
    <text evidence="6">The sequence shown here is derived from an EMBL/GenBank/DDBJ whole genome shotgun (WGS) entry which is preliminary data.</text>
</comment>
<keyword evidence="3 4" id="KW-0413">Isomerase</keyword>
<organism evidence="6 7">
    <name type="scientific">Advenella mandrilli</name>
    <dbReference type="NCBI Taxonomy" id="2800330"/>
    <lineage>
        <taxon>Bacteria</taxon>
        <taxon>Pseudomonadati</taxon>
        <taxon>Pseudomonadota</taxon>
        <taxon>Betaproteobacteria</taxon>
        <taxon>Burkholderiales</taxon>
        <taxon>Alcaligenaceae</taxon>
    </lineage>
</organism>
<dbReference type="Proteomes" id="UP000635316">
    <property type="component" value="Unassembled WGS sequence"/>
</dbReference>